<proteinExistence type="predicted"/>
<gene>
    <name evidence="1" type="ORF">UFOVP1290_132</name>
</gene>
<dbReference type="EMBL" id="LR797252">
    <property type="protein sequence ID" value="CAB4196612.1"/>
    <property type="molecule type" value="Genomic_DNA"/>
</dbReference>
<accession>A0A6J5RKN3</accession>
<reference evidence="1" key="1">
    <citation type="submission" date="2020-05" db="EMBL/GenBank/DDBJ databases">
        <authorList>
            <person name="Chiriac C."/>
            <person name="Salcher M."/>
            <person name="Ghai R."/>
            <person name="Kavagutti S V."/>
        </authorList>
    </citation>
    <scope>NUCLEOTIDE SEQUENCE</scope>
</reference>
<organism evidence="1">
    <name type="scientific">uncultured Caudovirales phage</name>
    <dbReference type="NCBI Taxonomy" id="2100421"/>
    <lineage>
        <taxon>Viruses</taxon>
        <taxon>Duplodnaviria</taxon>
        <taxon>Heunggongvirae</taxon>
        <taxon>Uroviricota</taxon>
        <taxon>Caudoviricetes</taxon>
        <taxon>Peduoviridae</taxon>
        <taxon>Maltschvirus</taxon>
        <taxon>Maltschvirus maltsch</taxon>
    </lineage>
</organism>
<evidence type="ECO:0000313" key="1">
    <source>
        <dbReference type="EMBL" id="CAB4196612.1"/>
    </source>
</evidence>
<sequence length="123" mass="14251">MKCPACGSLMYIADTDTSFINSIYTVYTEYNCSAHKSSFGDRVRNAITIDNNENIRAYMIELNNNIIIFGSDKYGRKELTEIYDTFHHKSLVLINKFIKINNPESIDEFNNIYNKLNNLKVFS</sequence>
<name>A0A6J5RKN3_9CAUD</name>
<protein>
    <submittedName>
        <fullName evidence="1">Uncharacterized protein</fullName>
    </submittedName>
</protein>